<protein>
    <submittedName>
        <fullName evidence="3">DUF4143 domain-containing protein</fullName>
    </submittedName>
</protein>
<dbReference type="Pfam" id="PF13635">
    <property type="entry name" value="DUF4143"/>
    <property type="match status" value="1"/>
</dbReference>
<dbReference type="InterPro" id="IPR025420">
    <property type="entry name" value="DUF4143"/>
</dbReference>
<feature type="domain" description="AAA" evidence="1">
    <location>
        <begin position="20"/>
        <end position="130"/>
    </location>
</feature>
<dbReference type="PANTHER" id="PTHR43566:SF2">
    <property type="entry name" value="DUF4143 DOMAIN-CONTAINING PROTEIN"/>
    <property type="match status" value="1"/>
</dbReference>
<comment type="caution">
    <text evidence="3">The sequence shown here is derived from an EMBL/GenBank/DDBJ whole genome shotgun (WGS) entry which is preliminary data.</text>
</comment>
<gene>
    <name evidence="3" type="ORF">H9804_06815</name>
</gene>
<evidence type="ECO:0000259" key="2">
    <source>
        <dbReference type="Pfam" id="PF13635"/>
    </source>
</evidence>
<dbReference type="PANTHER" id="PTHR43566">
    <property type="entry name" value="CONSERVED PROTEIN"/>
    <property type="match status" value="1"/>
</dbReference>
<accession>A0A9D2GUJ7</accession>
<feature type="domain" description="DUF4143" evidence="2">
    <location>
        <begin position="192"/>
        <end position="347"/>
    </location>
</feature>
<evidence type="ECO:0000259" key="1">
    <source>
        <dbReference type="Pfam" id="PF13173"/>
    </source>
</evidence>
<proteinExistence type="predicted"/>
<dbReference type="Proteomes" id="UP000824176">
    <property type="component" value="Unassembled WGS sequence"/>
</dbReference>
<reference evidence="3" key="2">
    <citation type="submission" date="2021-04" db="EMBL/GenBank/DDBJ databases">
        <authorList>
            <person name="Gilroy R."/>
        </authorList>
    </citation>
    <scope>NUCLEOTIDE SEQUENCE</scope>
    <source>
        <strain evidence="3">ChiW4-1371</strain>
    </source>
</reference>
<dbReference type="SUPFAM" id="SSF52540">
    <property type="entry name" value="P-loop containing nucleoside triphosphate hydrolases"/>
    <property type="match status" value="1"/>
</dbReference>
<dbReference type="InterPro" id="IPR041682">
    <property type="entry name" value="AAA_14"/>
</dbReference>
<evidence type="ECO:0000313" key="3">
    <source>
        <dbReference type="EMBL" id="HIZ89639.1"/>
    </source>
</evidence>
<dbReference type="AlphaFoldDB" id="A0A9D2GUJ7"/>
<dbReference type="InterPro" id="IPR027417">
    <property type="entry name" value="P-loop_NTPase"/>
</dbReference>
<dbReference type="EMBL" id="DXAQ01000105">
    <property type="protein sequence ID" value="HIZ89639.1"/>
    <property type="molecule type" value="Genomic_DNA"/>
</dbReference>
<dbReference type="Pfam" id="PF13173">
    <property type="entry name" value="AAA_14"/>
    <property type="match status" value="1"/>
</dbReference>
<organism evidence="3 4">
    <name type="scientific">Candidatus Mucispirillum faecigallinarum</name>
    <dbReference type="NCBI Taxonomy" id="2838699"/>
    <lineage>
        <taxon>Bacteria</taxon>
        <taxon>Pseudomonadati</taxon>
        <taxon>Deferribacterota</taxon>
        <taxon>Deferribacteres</taxon>
        <taxon>Deferribacterales</taxon>
        <taxon>Mucispirillaceae</taxon>
        <taxon>Mucispirillum</taxon>
    </lineage>
</organism>
<evidence type="ECO:0000313" key="4">
    <source>
        <dbReference type="Proteomes" id="UP000824176"/>
    </source>
</evidence>
<sequence length="398" mass="46299">MRFIKRSVVEYLKKLGTIEQPVIITGMRGVGKSSAVQFYNEHIPSVSLSNMKDLLYAYNHSDTFFSKYQLPLIIEDIHYAPYLFKYISGEKNKQVFFLASQQLDCINEYKEYMQGNSIYLELMGLSIYELANMGHIQKPFVPSKRPPCIISKKSMHHTYNLMWRGFFPDYDETFGYKEWDSFYSSKIETILQKDINDKINIVNKVAFLSFLQAAAGCTGMELNITEMAEKLNVAPNTVKSWVYILEQAGIIYLLQPYFTENTKRYIKAPKIYMTDTGLAAWLLSINSADELEKSSLNSRFFETFVIMELLKSYRHNGKKADFYYYRDNSKVKIDLLIEDDNCFYPVNIRNTSDIKNEYVSSFQKAVLHKETGYGALICMVDMYKEINEYASAVSIWEI</sequence>
<reference evidence="3" key="1">
    <citation type="journal article" date="2021" name="PeerJ">
        <title>Extensive microbial diversity within the chicken gut microbiome revealed by metagenomics and culture.</title>
        <authorList>
            <person name="Gilroy R."/>
            <person name="Ravi A."/>
            <person name="Getino M."/>
            <person name="Pursley I."/>
            <person name="Horton D.L."/>
            <person name="Alikhan N.F."/>
            <person name="Baker D."/>
            <person name="Gharbi K."/>
            <person name="Hall N."/>
            <person name="Watson M."/>
            <person name="Adriaenssens E.M."/>
            <person name="Foster-Nyarko E."/>
            <person name="Jarju S."/>
            <person name="Secka A."/>
            <person name="Antonio M."/>
            <person name="Oren A."/>
            <person name="Chaudhuri R.R."/>
            <person name="La Ragione R."/>
            <person name="Hildebrand F."/>
            <person name="Pallen M.J."/>
        </authorList>
    </citation>
    <scope>NUCLEOTIDE SEQUENCE</scope>
    <source>
        <strain evidence="3">ChiW4-1371</strain>
    </source>
</reference>
<name>A0A9D2GUJ7_9BACT</name>